<sequence>MPLVFSLSALSASCSRGAPEPPSLDGTGGHTAAGDASQGSTHASGTAGEAATGASVPGDAGPGAPPDASEHPGDSTWRATGWLDRCQIDVADEPSKALPHLRWEQCPGNAPGCTSLVVDWDAGKYPKTASPSVVRWGDGYRVGLYFEHRGERRTGVYDADGRPLAAWRFRDLEPTVPAADPQPEYCIPTVPSVGHERVWLGAMRVSVGAPAAAYLVSGYDALATASQPIPVDALSQGLHTSDDTFALSGPGPGTINIYDRISNQAKTFGRQSGNDAPSFRQMYPVGDHALGLAVFEVGTSEGWIWNRRTHTIEPLLRAEPPRVVADIKSDGQTLVWLEAEPYSDDGLYGASSLWTSPFAATKADLAPKKRREGPIIGYPLSAAGEGFYAVYAIGEKVIHVYRLSDAHHWSFKTPPELFDIQDIAHVDSREVWVWVPGGIVRQAISELGPGDPAP</sequence>
<feature type="region of interest" description="Disordered" evidence="1">
    <location>
        <begin position="14"/>
        <end position="78"/>
    </location>
</feature>
<evidence type="ECO:0000313" key="2">
    <source>
        <dbReference type="EMBL" id="KYF51684.1"/>
    </source>
</evidence>
<dbReference type="EMBL" id="JELX01003645">
    <property type="protein sequence ID" value="KYF51684.1"/>
    <property type="molecule type" value="Genomic_DNA"/>
</dbReference>
<reference evidence="2 3" key="1">
    <citation type="submission" date="2014-02" db="EMBL/GenBank/DDBJ databases">
        <title>The small core and large imbalanced accessory genome model reveals a collaborative survival strategy of Sorangium cellulosum strains in nature.</title>
        <authorList>
            <person name="Han K."/>
            <person name="Peng R."/>
            <person name="Blom J."/>
            <person name="Li Y.-Z."/>
        </authorList>
    </citation>
    <scope>NUCLEOTIDE SEQUENCE [LARGE SCALE GENOMIC DNA]</scope>
    <source>
        <strain evidence="2 3">So0157-18</strain>
    </source>
</reference>
<dbReference type="Proteomes" id="UP000075604">
    <property type="component" value="Unassembled WGS sequence"/>
</dbReference>
<proteinExistence type="predicted"/>
<feature type="compositionally biased region" description="Low complexity" evidence="1">
    <location>
        <begin position="32"/>
        <end position="59"/>
    </location>
</feature>
<evidence type="ECO:0000256" key="1">
    <source>
        <dbReference type="SAM" id="MobiDB-lite"/>
    </source>
</evidence>
<gene>
    <name evidence="2" type="ORF">BE04_08485</name>
</gene>
<organism evidence="2 3">
    <name type="scientific">Sorangium cellulosum</name>
    <name type="common">Polyangium cellulosum</name>
    <dbReference type="NCBI Taxonomy" id="56"/>
    <lineage>
        <taxon>Bacteria</taxon>
        <taxon>Pseudomonadati</taxon>
        <taxon>Myxococcota</taxon>
        <taxon>Polyangia</taxon>
        <taxon>Polyangiales</taxon>
        <taxon>Polyangiaceae</taxon>
        <taxon>Sorangium</taxon>
    </lineage>
</organism>
<protein>
    <submittedName>
        <fullName evidence="2">Uncharacterized protein</fullName>
    </submittedName>
</protein>
<evidence type="ECO:0000313" key="3">
    <source>
        <dbReference type="Proteomes" id="UP000075604"/>
    </source>
</evidence>
<dbReference type="AlphaFoldDB" id="A0A150P7J6"/>
<accession>A0A150P7J6</accession>
<name>A0A150P7J6_SORCE</name>
<comment type="caution">
    <text evidence="2">The sequence shown here is derived from an EMBL/GenBank/DDBJ whole genome shotgun (WGS) entry which is preliminary data.</text>
</comment>